<gene>
    <name evidence="2" type="ORF">SAMN05660836_01966</name>
</gene>
<dbReference type="STRING" id="39841.SAMN05660836_01966"/>
<dbReference type="PANTHER" id="PTHR22617:SF23">
    <property type="entry name" value="CHEMOTAXIS PROTEIN CHEW"/>
    <property type="match status" value="1"/>
</dbReference>
<sequence length="167" mass="18689">MMHGLVFEACGELWAFEIDAVEKVARAAAVRRIPEMPEGLMGMVGFRGRFIFVFDFRRLFMCDDREFSSNDRFIILRSADGHIALVVDDVVGVFELNPVADRETERIMTHKCGPVKSIALPASGIPGYDAVLGRGIRVLDAGWFFRKGADAEVAEAWLSEEDFGRSR</sequence>
<proteinExistence type="predicted"/>
<dbReference type="SMART" id="SM00260">
    <property type="entry name" value="CheW"/>
    <property type="match status" value="1"/>
</dbReference>
<dbReference type="GO" id="GO:0006935">
    <property type="term" value="P:chemotaxis"/>
    <property type="evidence" value="ECO:0007669"/>
    <property type="project" value="InterPro"/>
</dbReference>
<dbReference type="GO" id="GO:0007165">
    <property type="term" value="P:signal transduction"/>
    <property type="evidence" value="ECO:0007669"/>
    <property type="project" value="InterPro"/>
</dbReference>
<dbReference type="Proteomes" id="UP000199611">
    <property type="component" value="Unassembled WGS sequence"/>
</dbReference>
<dbReference type="Gene3D" id="2.40.50.180">
    <property type="entry name" value="CheA-289, Domain 4"/>
    <property type="match status" value="1"/>
</dbReference>
<dbReference type="GO" id="GO:0005829">
    <property type="term" value="C:cytosol"/>
    <property type="evidence" value="ECO:0007669"/>
    <property type="project" value="TreeGrafter"/>
</dbReference>
<reference evidence="2 3" key="1">
    <citation type="submission" date="2016-10" db="EMBL/GenBank/DDBJ databases">
        <authorList>
            <person name="de Groot N.N."/>
        </authorList>
    </citation>
    <scope>NUCLEOTIDE SEQUENCE [LARGE SCALE GENOMIC DNA]</scope>
    <source>
        <strain evidence="2 3">DSM 9990</strain>
    </source>
</reference>
<feature type="domain" description="CheW-like" evidence="1">
    <location>
        <begin position="1"/>
        <end position="150"/>
    </location>
</feature>
<evidence type="ECO:0000313" key="2">
    <source>
        <dbReference type="EMBL" id="SFM92575.1"/>
    </source>
</evidence>
<dbReference type="Pfam" id="PF01584">
    <property type="entry name" value="CheW"/>
    <property type="match status" value="1"/>
</dbReference>
<dbReference type="InterPro" id="IPR002545">
    <property type="entry name" value="CheW-lke_dom"/>
</dbReference>
<protein>
    <submittedName>
        <fullName evidence="2">CheW-like domain-containing protein</fullName>
    </submittedName>
</protein>
<dbReference type="InterPro" id="IPR039315">
    <property type="entry name" value="CheW"/>
</dbReference>
<organism evidence="2 3">
    <name type="scientific">Thermodesulforhabdus norvegica</name>
    <dbReference type="NCBI Taxonomy" id="39841"/>
    <lineage>
        <taxon>Bacteria</taxon>
        <taxon>Pseudomonadati</taxon>
        <taxon>Thermodesulfobacteriota</taxon>
        <taxon>Syntrophobacteria</taxon>
        <taxon>Syntrophobacterales</taxon>
        <taxon>Thermodesulforhabdaceae</taxon>
        <taxon>Thermodesulforhabdus</taxon>
    </lineage>
</organism>
<dbReference type="PANTHER" id="PTHR22617">
    <property type="entry name" value="CHEMOTAXIS SENSOR HISTIDINE KINASE-RELATED"/>
    <property type="match status" value="1"/>
</dbReference>
<evidence type="ECO:0000259" key="1">
    <source>
        <dbReference type="PROSITE" id="PS50851"/>
    </source>
</evidence>
<dbReference type="AlphaFoldDB" id="A0A1I4UUL3"/>
<evidence type="ECO:0000313" key="3">
    <source>
        <dbReference type="Proteomes" id="UP000199611"/>
    </source>
</evidence>
<accession>A0A1I4UUL3</accession>
<keyword evidence="3" id="KW-1185">Reference proteome</keyword>
<dbReference type="PROSITE" id="PS50851">
    <property type="entry name" value="CHEW"/>
    <property type="match status" value="1"/>
</dbReference>
<dbReference type="InterPro" id="IPR036061">
    <property type="entry name" value="CheW-like_dom_sf"/>
</dbReference>
<name>A0A1I4UUL3_9BACT</name>
<dbReference type="EMBL" id="FOUU01000007">
    <property type="protein sequence ID" value="SFM92575.1"/>
    <property type="molecule type" value="Genomic_DNA"/>
</dbReference>
<dbReference type="RefSeq" id="WP_093395413.1">
    <property type="nucleotide sequence ID" value="NZ_FOUU01000007.1"/>
</dbReference>
<dbReference type="SUPFAM" id="SSF50341">
    <property type="entry name" value="CheW-like"/>
    <property type="match status" value="1"/>
</dbReference>